<protein>
    <recommendedName>
        <fullName evidence="10">Transcription activator of gluconeogenesis ERT1</fullName>
    </recommendedName>
</protein>
<evidence type="ECO:0000256" key="7">
    <source>
        <dbReference type="ARBA" id="ARBA00023125"/>
    </source>
</evidence>
<keyword evidence="5" id="KW-0862">Zinc</keyword>
<dbReference type="GO" id="GO:0008270">
    <property type="term" value="F:zinc ion binding"/>
    <property type="evidence" value="ECO:0007669"/>
    <property type="project" value="InterPro"/>
</dbReference>
<dbReference type="EMBL" id="KV417274">
    <property type="protein sequence ID" value="KZO98867.1"/>
    <property type="molecule type" value="Genomic_DNA"/>
</dbReference>
<organism evidence="13 14">
    <name type="scientific">Calocera viscosa (strain TUFC12733)</name>
    <dbReference type="NCBI Taxonomy" id="1330018"/>
    <lineage>
        <taxon>Eukaryota</taxon>
        <taxon>Fungi</taxon>
        <taxon>Dikarya</taxon>
        <taxon>Basidiomycota</taxon>
        <taxon>Agaricomycotina</taxon>
        <taxon>Dacrymycetes</taxon>
        <taxon>Dacrymycetales</taxon>
        <taxon>Dacrymycetaceae</taxon>
        <taxon>Calocera</taxon>
    </lineage>
</organism>
<keyword evidence="14" id="KW-1185">Reference proteome</keyword>
<feature type="region of interest" description="Disordered" evidence="11">
    <location>
        <begin position="1"/>
        <end position="48"/>
    </location>
</feature>
<evidence type="ECO:0000313" key="14">
    <source>
        <dbReference type="Proteomes" id="UP000076738"/>
    </source>
</evidence>
<feature type="compositionally biased region" description="Basic residues" evidence="11">
    <location>
        <begin position="7"/>
        <end position="20"/>
    </location>
</feature>
<evidence type="ECO:0000256" key="3">
    <source>
        <dbReference type="ARBA" id="ARBA00022432"/>
    </source>
</evidence>
<dbReference type="GO" id="GO:0000977">
    <property type="term" value="F:RNA polymerase II transcription regulatory region sequence-specific DNA binding"/>
    <property type="evidence" value="ECO:0007669"/>
    <property type="project" value="TreeGrafter"/>
</dbReference>
<dbReference type="InterPro" id="IPR050335">
    <property type="entry name" value="ERT1_acuK_gluconeogen_tf"/>
</dbReference>
<keyword evidence="7" id="KW-0238">DNA-binding</keyword>
<evidence type="ECO:0000256" key="6">
    <source>
        <dbReference type="ARBA" id="ARBA00023015"/>
    </source>
</evidence>
<dbReference type="AlphaFoldDB" id="A0A167PJN9"/>
<dbReference type="Pfam" id="PF24990">
    <property type="entry name" value="PAS_13"/>
    <property type="match status" value="1"/>
</dbReference>
<keyword evidence="4" id="KW-0479">Metal-binding</keyword>
<evidence type="ECO:0000256" key="1">
    <source>
        <dbReference type="ARBA" id="ARBA00004123"/>
    </source>
</evidence>
<name>A0A167PJN9_CALVF</name>
<dbReference type="SMART" id="SM00066">
    <property type="entry name" value="GAL4"/>
    <property type="match status" value="1"/>
</dbReference>
<comment type="subcellular location">
    <subcellularLocation>
        <location evidence="1">Nucleus</location>
    </subcellularLocation>
</comment>
<reference evidence="13 14" key="1">
    <citation type="journal article" date="2016" name="Mol. Biol. Evol.">
        <title>Comparative Genomics of Early-Diverging Mushroom-Forming Fungi Provides Insights into the Origins of Lignocellulose Decay Capabilities.</title>
        <authorList>
            <person name="Nagy L.G."/>
            <person name="Riley R."/>
            <person name="Tritt A."/>
            <person name="Adam C."/>
            <person name="Daum C."/>
            <person name="Floudas D."/>
            <person name="Sun H."/>
            <person name="Yadav J.S."/>
            <person name="Pangilinan J."/>
            <person name="Larsson K.H."/>
            <person name="Matsuura K."/>
            <person name="Barry K."/>
            <person name="Labutti K."/>
            <person name="Kuo R."/>
            <person name="Ohm R.A."/>
            <person name="Bhattacharya S.S."/>
            <person name="Shirouzu T."/>
            <person name="Yoshinaga Y."/>
            <person name="Martin F.M."/>
            <person name="Grigoriev I.V."/>
            <person name="Hibbett D.S."/>
        </authorList>
    </citation>
    <scope>NUCLEOTIDE SEQUENCE [LARGE SCALE GENOMIC DNA]</scope>
    <source>
        <strain evidence="13 14">TUFC12733</strain>
    </source>
</reference>
<dbReference type="CDD" id="cd00067">
    <property type="entry name" value="GAL4"/>
    <property type="match status" value="1"/>
</dbReference>
<evidence type="ECO:0000256" key="10">
    <source>
        <dbReference type="ARBA" id="ARBA00040903"/>
    </source>
</evidence>
<keyword evidence="9" id="KW-0539">Nucleus</keyword>
<dbReference type="OrthoDB" id="2538135at2759"/>
<evidence type="ECO:0000256" key="9">
    <source>
        <dbReference type="ARBA" id="ARBA00023242"/>
    </source>
</evidence>
<sequence length="497" mass="55260">MSDRHDKGKSKQHSANLKRKRDTDPGPISTTSTNANGSGSGAESVDHPKRKKANRACYACQKAHLTCDDARPCQRCIKKGCADQCIEGHRKKAKYLLEDEELGARLTTSAEALKKSKHEKGSNQANSATGDGDNPFSNNMFNDSMFNVPLDPSLNFASDHASLEYNVLSQILGNAAVSPPDQQAFRQQGQVPMSGYGQDQSNYQITWPNLNLQPQTQQQPVMDLAGQQQGQDNTNAMFQHAYGLQPPQQTMFPATQQTNGYMPNVLPAPINASNGSPSSANTGNVSTVATTSQPQQNGFAPTQLPLITDATEVYRRVTRGYDYTEGYHFLMKFLTERFDKNDILRVVRALAIFRPSLIALQMPLSEEDETFVEKSFQRTLIELDKLISYSGTPTVVWRRTGEICLVGVEFTVLTEWTKDELLSGKKFIYELFENQSVVEYWEKFASHAFENSSQSVYTHCVLLKADGSPVPCAFCFSIRRDIFALPSVVIGQWLPLL</sequence>
<keyword evidence="3" id="KW-0312">Gluconeogenesis</keyword>
<dbReference type="SUPFAM" id="SSF57701">
    <property type="entry name" value="Zn2/Cys6 DNA-binding domain"/>
    <property type="match status" value="1"/>
</dbReference>
<evidence type="ECO:0000256" key="11">
    <source>
        <dbReference type="SAM" id="MobiDB-lite"/>
    </source>
</evidence>
<comment type="similarity">
    <text evidence="2">Belongs to the ERT1/acuK family.</text>
</comment>
<dbReference type="Proteomes" id="UP000076738">
    <property type="component" value="Unassembled WGS sequence"/>
</dbReference>
<evidence type="ECO:0000256" key="2">
    <source>
        <dbReference type="ARBA" id="ARBA00010855"/>
    </source>
</evidence>
<evidence type="ECO:0000256" key="5">
    <source>
        <dbReference type="ARBA" id="ARBA00022833"/>
    </source>
</evidence>
<feature type="compositionally biased region" description="Polar residues" evidence="11">
    <location>
        <begin position="273"/>
        <end position="300"/>
    </location>
</feature>
<evidence type="ECO:0000256" key="8">
    <source>
        <dbReference type="ARBA" id="ARBA00023163"/>
    </source>
</evidence>
<feature type="region of interest" description="Disordered" evidence="11">
    <location>
        <begin position="273"/>
        <end position="301"/>
    </location>
</feature>
<evidence type="ECO:0000313" key="13">
    <source>
        <dbReference type="EMBL" id="KZO98867.1"/>
    </source>
</evidence>
<dbReference type="PANTHER" id="PTHR47659:SF1">
    <property type="entry name" value="TRANSCRIPTION ACTIVATOR OF GLUCONEOGENESIS ERT1"/>
    <property type="match status" value="1"/>
</dbReference>
<dbReference type="GO" id="GO:0000981">
    <property type="term" value="F:DNA-binding transcription factor activity, RNA polymerase II-specific"/>
    <property type="evidence" value="ECO:0007669"/>
    <property type="project" value="InterPro"/>
</dbReference>
<accession>A0A167PJN9</accession>
<dbReference type="InterPro" id="IPR056751">
    <property type="entry name" value="PAS_13"/>
</dbReference>
<dbReference type="PANTHER" id="PTHR47659">
    <property type="entry name" value="ZN(II)2CYS6 TRANSCRIPTION FACTOR (EUROFUNG)-RELATED"/>
    <property type="match status" value="1"/>
</dbReference>
<dbReference type="GO" id="GO:0006094">
    <property type="term" value="P:gluconeogenesis"/>
    <property type="evidence" value="ECO:0007669"/>
    <property type="project" value="UniProtKB-KW"/>
</dbReference>
<keyword evidence="8" id="KW-0804">Transcription</keyword>
<evidence type="ECO:0000259" key="12">
    <source>
        <dbReference type="PROSITE" id="PS50048"/>
    </source>
</evidence>
<keyword evidence="6" id="KW-0805">Transcription regulation</keyword>
<dbReference type="STRING" id="1330018.A0A167PJN9"/>
<feature type="region of interest" description="Disordered" evidence="11">
    <location>
        <begin position="112"/>
        <end position="136"/>
    </location>
</feature>
<dbReference type="GO" id="GO:0005634">
    <property type="term" value="C:nucleus"/>
    <property type="evidence" value="ECO:0007669"/>
    <property type="project" value="UniProtKB-SubCell"/>
</dbReference>
<dbReference type="GO" id="GO:0009267">
    <property type="term" value="P:cellular response to starvation"/>
    <property type="evidence" value="ECO:0007669"/>
    <property type="project" value="TreeGrafter"/>
</dbReference>
<evidence type="ECO:0000256" key="4">
    <source>
        <dbReference type="ARBA" id="ARBA00022723"/>
    </source>
</evidence>
<dbReference type="PROSITE" id="PS50048">
    <property type="entry name" value="ZN2_CY6_FUNGAL_2"/>
    <property type="match status" value="1"/>
</dbReference>
<dbReference type="InterPro" id="IPR001138">
    <property type="entry name" value="Zn2Cys6_DnaBD"/>
</dbReference>
<feature type="domain" description="Zn(2)-C6 fungal-type" evidence="12">
    <location>
        <begin position="56"/>
        <end position="87"/>
    </location>
</feature>
<gene>
    <name evidence="13" type="ORF">CALVIDRAFT_544675</name>
</gene>
<proteinExistence type="inferred from homology"/>
<dbReference type="InterPro" id="IPR036864">
    <property type="entry name" value="Zn2-C6_fun-type_DNA-bd_sf"/>
</dbReference>